<feature type="compositionally biased region" description="Basic residues" evidence="1">
    <location>
        <begin position="226"/>
        <end position="252"/>
    </location>
</feature>
<dbReference type="STRING" id="1314781.A0A165BGY7"/>
<evidence type="ECO:0000313" key="2">
    <source>
        <dbReference type="EMBL" id="KZV80622.1"/>
    </source>
</evidence>
<dbReference type="AlphaFoldDB" id="A0A165BGY7"/>
<evidence type="ECO:0000256" key="1">
    <source>
        <dbReference type="SAM" id="MobiDB-lite"/>
    </source>
</evidence>
<feature type="region of interest" description="Disordered" evidence="1">
    <location>
        <begin position="1"/>
        <end position="39"/>
    </location>
</feature>
<reference evidence="2 3" key="1">
    <citation type="journal article" date="2016" name="Mol. Biol. Evol.">
        <title>Comparative Genomics of Early-Diverging Mushroom-Forming Fungi Provides Insights into the Origins of Lignocellulose Decay Capabilities.</title>
        <authorList>
            <person name="Nagy L.G."/>
            <person name="Riley R."/>
            <person name="Tritt A."/>
            <person name="Adam C."/>
            <person name="Daum C."/>
            <person name="Floudas D."/>
            <person name="Sun H."/>
            <person name="Yadav J.S."/>
            <person name="Pangilinan J."/>
            <person name="Larsson K.H."/>
            <person name="Matsuura K."/>
            <person name="Barry K."/>
            <person name="Labutti K."/>
            <person name="Kuo R."/>
            <person name="Ohm R.A."/>
            <person name="Bhattacharya S.S."/>
            <person name="Shirouzu T."/>
            <person name="Yoshinaga Y."/>
            <person name="Martin F.M."/>
            <person name="Grigoriev I.V."/>
            <person name="Hibbett D.S."/>
        </authorList>
    </citation>
    <scope>NUCLEOTIDE SEQUENCE [LARGE SCALE GENOMIC DNA]</scope>
    <source>
        <strain evidence="2 3">HHB12029</strain>
    </source>
</reference>
<dbReference type="InParanoid" id="A0A165BGY7"/>
<feature type="region of interest" description="Disordered" evidence="1">
    <location>
        <begin position="129"/>
        <end position="258"/>
    </location>
</feature>
<name>A0A165BGY7_EXIGL</name>
<proteinExistence type="predicted"/>
<sequence>MTKKKNTRQAADASPLPPLPPPPPLSRAPRHPPPQATVDEWRREIVIEALYQLAQQREAYISDAQREAEEREALGIEVPADAFRAPSVSEEPSGPPSGYSPFLFVQYDPDAVQISERVQARWAAYKAIHPEEDEELESQPAPSPASSRSQSPDFESLRSSPPASAQEPLPRSSSRSSRSSPPGPVPAPVPSSSSAIPASSALRAGNSQSSALASSVVQGDEPSTAGKRKRVSDRKIAYNKRRAKEKKRCKRGGRTDSDGFRVSQSASILHNVQTFQHLYARHEHLATNDTPFTGPPPWSKDKVAYLESYDWESVADTSDLPKSVRDLVDAGYEIVVNDDKRAQIFTDANGKLVGVKIMPIKGVRWSFIVDSVEEQLAVLYEALGEAAATLEDGTQRTNGLFRHITCGISMGGGQTAPRYLNVRNEFHEPLRAFVEHPDVRIFAAHMGIIEAFKFWFPELFKVCTTLGQDLKIAYGDDFQPPYPDVPFFIDTANTGKQVVTPMHVDFKNALFGMCVIAVFGKFDHQKHGMLVLKELKLLVQLKHGDIIFIPSALVTHGNTELAPTDIRRSWTMFNSGVFGS</sequence>
<accession>A0A165BGY7</accession>
<protein>
    <submittedName>
        <fullName evidence="2">Uncharacterized protein</fullName>
    </submittedName>
</protein>
<feature type="compositionally biased region" description="Basic and acidic residues" evidence="1">
    <location>
        <begin position="64"/>
        <end position="74"/>
    </location>
</feature>
<feature type="compositionally biased region" description="Low complexity" evidence="1">
    <location>
        <begin position="138"/>
        <end position="152"/>
    </location>
</feature>
<feature type="compositionally biased region" description="Low complexity" evidence="1">
    <location>
        <begin position="86"/>
        <end position="101"/>
    </location>
</feature>
<feature type="compositionally biased region" description="Pro residues" evidence="1">
    <location>
        <begin position="15"/>
        <end position="35"/>
    </location>
</feature>
<feature type="region of interest" description="Disordered" evidence="1">
    <location>
        <begin position="64"/>
        <end position="103"/>
    </location>
</feature>
<dbReference type="EMBL" id="KV426463">
    <property type="protein sequence ID" value="KZV80622.1"/>
    <property type="molecule type" value="Genomic_DNA"/>
</dbReference>
<keyword evidence="3" id="KW-1185">Reference proteome</keyword>
<dbReference type="Proteomes" id="UP000077266">
    <property type="component" value="Unassembled WGS sequence"/>
</dbReference>
<organism evidence="2 3">
    <name type="scientific">Exidia glandulosa HHB12029</name>
    <dbReference type="NCBI Taxonomy" id="1314781"/>
    <lineage>
        <taxon>Eukaryota</taxon>
        <taxon>Fungi</taxon>
        <taxon>Dikarya</taxon>
        <taxon>Basidiomycota</taxon>
        <taxon>Agaricomycotina</taxon>
        <taxon>Agaricomycetes</taxon>
        <taxon>Auriculariales</taxon>
        <taxon>Exidiaceae</taxon>
        <taxon>Exidia</taxon>
    </lineage>
</organism>
<feature type="compositionally biased region" description="Low complexity" evidence="1">
    <location>
        <begin position="168"/>
        <end position="180"/>
    </location>
</feature>
<dbReference type="OrthoDB" id="2797114at2759"/>
<dbReference type="Gene3D" id="3.60.130.30">
    <property type="match status" value="1"/>
</dbReference>
<feature type="compositionally biased region" description="Low complexity" evidence="1">
    <location>
        <begin position="190"/>
        <end position="218"/>
    </location>
</feature>
<evidence type="ECO:0000313" key="3">
    <source>
        <dbReference type="Proteomes" id="UP000077266"/>
    </source>
</evidence>
<gene>
    <name evidence="2" type="ORF">EXIGLDRAFT_704971</name>
</gene>